<protein>
    <submittedName>
        <fullName evidence="2">Uncharacterized protein</fullName>
    </submittedName>
</protein>
<dbReference type="Proteomes" id="UP000296049">
    <property type="component" value="Unassembled WGS sequence"/>
</dbReference>
<evidence type="ECO:0000313" key="2">
    <source>
        <dbReference type="EMBL" id="EOB01949.1"/>
    </source>
</evidence>
<dbReference type="EMBL" id="KB743017">
    <property type="protein sequence ID" value="EOB01949.1"/>
    <property type="molecule type" value="Genomic_DNA"/>
</dbReference>
<feature type="region of interest" description="Disordered" evidence="1">
    <location>
        <begin position="38"/>
        <end position="121"/>
    </location>
</feature>
<name>R0L8L2_ANAPL</name>
<reference evidence="3" key="1">
    <citation type="journal article" date="2013" name="Nat. Genet.">
        <title>The duck genome and transcriptome provide insight into an avian influenza virus reservoir species.</title>
        <authorList>
            <person name="Huang Y."/>
            <person name="Li Y."/>
            <person name="Burt D.W."/>
            <person name="Chen H."/>
            <person name="Zhang Y."/>
            <person name="Qian W."/>
            <person name="Kim H."/>
            <person name="Gan S."/>
            <person name="Zhao Y."/>
            <person name="Li J."/>
            <person name="Yi K."/>
            <person name="Feng H."/>
            <person name="Zhu P."/>
            <person name="Li B."/>
            <person name="Liu Q."/>
            <person name="Fairley S."/>
            <person name="Magor K.E."/>
            <person name="Du Z."/>
            <person name="Hu X."/>
            <person name="Goodman L."/>
            <person name="Tafer H."/>
            <person name="Vignal A."/>
            <person name="Lee T."/>
            <person name="Kim K.W."/>
            <person name="Sheng Z."/>
            <person name="An Y."/>
            <person name="Searle S."/>
            <person name="Herrero J."/>
            <person name="Groenen M.A."/>
            <person name="Crooijmans R.P."/>
            <person name="Faraut T."/>
            <person name="Cai Q."/>
            <person name="Webster R.G."/>
            <person name="Aldridge J.R."/>
            <person name="Warren W.C."/>
            <person name="Bartschat S."/>
            <person name="Kehr S."/>
            <person name="Marz M."/>
            <person name="Stadler P.F."/>
            <person name="Smith J."/>
            <person name="Kraus R.H."/>
            <person name="Zhao Y."/>
            <person name="Ren L."/>
            <person name="Fei J."/>
            <person name="Morisson M."/>
            <person name="Kaiser P."/>
            <person name="Griffin D.K."/>
            <person name="Rao M."/>
            <person name="Pitel F."/>
            <person name="Wang J."/>
            <person name="Li N."/>
        </authorList>
    </citation>
    <scope>NUCLEOTIDE SEQUENCE [LARGE SCALE GENOMIC DNA]</scope>
</reference>
<accession>R0L8L2</accession>
<feature type="compositionally biased region" description="Basic and acidic residues" evidence="1">
    <location>
        <begin position="68"/>
        <end position="88"/>
    </location>
</feature>
<proteinExistence type="predicted"/>
<keyword evidence="3" id="KW-1185">Reference proteome</keyword>
<sequence length="150" mass="16547">MKPWDLAHGTETVGLLEDLGQAVWDCLLHPPAFIEIKPESAAPQPVTPTAEGREGQGHRGGPCPQDPESVREEVHTGWSHALDDKPRDLTSGQVASRWHPPLRPGMKAMPRQAPPPSQSKRVRDAAVKYLYKPCCLPNELIKLDCNHSEV</sequence>
<evidence type="ECO:0000313" key="3">
    <source>
        <dbReference type="Proteomes" id="UP000296049"/>
    </source>
</evidence>
<organism evidence="2 3">
    <name type="scientific">Anas platyrhynchos</name>
    <name type="common">Mallard</name>
    <name type="synonym">Anas boschas</name>
    <dbReference type="NCBI Taxonomy" id="8839"/>
    <lineage>
        <taxon>Eukaryota</taxon>
        <taxon>Metazoa</taxon>
        <taxon>Chordata</taxon>
        <taxon>Craniata</taxon>
        <taxon>Vertebrata</taxon>
        <taxon>Euteleostomi</taxon>
        <taxon>Archelosauria</taxon>
        <taxon>Archosauria</taxon>
        <taxon>Dinosauria</taxon>
        <taxon>Saurischia</taxon>
        <taxon>Theropoda</taxon>
        <taxon>Coelurosauria</taxon>
        <taxon>Aves</taxon>
        <taxon>Neognathae</taxon>
        <taxon>Galloanserae</taxon>
        <taxon>Anseriformes</taxon>
        <taxon>Anatidae</taxon>
        <taxon>Anatinae</taxon>
        <taxon>Anas</taxon>
    </lineage>
</organism>
<evidence type="ECO:0000256" key="1">
    <source>
        <dbReference type="SAM" id="MobiDB-lite"/>
    </source>
</evidence>
<dbReference type="AlphaFoldDB" id="R0L8L2"/>
<gene>
    <name evidence="2" type="ORF">Anapl_09965</name>
</gene>